<dbReference type="InterPro" id="IPR000504">
    <property type="entry name" value="RRM_dom"/>
</dbReference>
<dbReference type="Gene3D" id="3.30.70.330">
    <property type="match status" value="1"/>
</dbReference>
<dbReference type="PANTHER" id="PTHR48025:SF1">
    <property type="entry name" value="RRM DOMAIN-CONTAINING PROTEIN"/>
    <property type="match status" value="1"/>
</dbReference>
<dbReference type="SMART" id="SM00360">
    <property type="entry name" value="RRM"/>
    <property type="match status" value="1"/>
</dbReference>
<evidence type="ECO:0000256" key="3">
    <source>
        <dbReference type="SAM" id="MobiDB-lite"/>
    </source>
</evidence>
<dbReference type="PROSITE" id="PS50102">
    <property type="entry name" value="RRM"/>
    <property type="match status" value="1"/>
</dbReference>
<dbReference type="InterPro" id="IPR035979">
    <property type="entry name" value="RBD_domain_sf"/>
</dbReference>
<keyword evidence="1 2" id="KW-0694">RNA-binding</keyword>
<reference evidence="5" key="1">
    <citation type="submission" date="2023-06" db="EMBL/GenBank/DDBJ databases">
        <authorList>
            <person name="Delattre M."/>
        </authorList>
    </citation>
    <scope>NUCLEOTIDE SEQUENCE</scope>
    <source>
        <strain evidence="5">AF72</strain>
    </source>
</reference>
<feature type="compositionally biased region" description="Polar residues" evidence="3">
    <location>
        <begin position="303"/>
        <end position="323"/>
    </location>
</feature>
<feature type="non-terminal residue" evidence="5">
    <location>
        <position position="1"/>
    </location>
</feature>
<dbReference type="EMBL" id="CATQJA010002664">
    <property type="protein sequence ID" value="CAJ0582229.1"/>
    <property type="molecule type" value="Genomic_DNA"/>
</dbReference>
<feature type="region of interest" description="Disordered" evidence="3">
    <location>
        <begin position="303"/>
        <end position="325"/>
    </location>
</feature>
<feature type="domain" description="RRM" evidence="4">
    <location>
        <begin position="11"/>
        <end position="83"/>
    </location>
</feature>
<dbReference type="PANTHER" id="PTHR48025">
    <property type="entry name" value="OS02G0815200 PROTEIN"/>
    <property type="match status" value="1"/>
</dbReference>
<dbReference type="GO" id="GO:0003729">
    <property type="term" value="F:mRNA binding"/>
    <property type="evidence" value="ECO:0007669"/>
    <property type="project" value="TreeGrafter"/>
</dbReference>
<accession>A0AA36G7K6</accession>
<keyword evidence="6" id="KW-1185">Reference proteome</keyword>
<dbReference type="GO" id="GO:0005634">
    <property type="term" value="C:nucleus"/>
    <property type="evidence" value="ECO:0007669"/>
    <property type="project" value="TreeGrafter"/>
</dbReference>
<dbReference type="InterPro" id="IPR012677">
    <property type="entry name" value="Nucleotide-bd_a/b_plait_sf"/>
</dbReference>
<proteinExistence type="predicted"/>
<evidence type="ECO:0000259" key="4">
    <source>
        <dbReference type="PROSITE" id="PS50102"/>
    </source>
</evidence>
<dbReference type="Pfam" id="PF00076">
    <property type="entry name" value="RRM_1"/>
    <property type="match status" value="1"/>
</dbReference>
<dbReference type="AlphaFoldDB" id="A0AA36G7K6"/>
<evidence type="ECO:0000313" key="6">
    <source>
        <dbReference type="Proteomes" id="UP001177023"/>
    </source>
</evidence>
<evidence type="ECO:0000256" key="2">
    <source>
        <dbReference type="PROSITE-ProRule" id="PRU00176"/>
    </source>
</evidence>
<organism evidence="5 6">
    <name type="scientific">Mesorhabditis spiculigera</name>
    <dbReference type="NCBI Taxonomy" id="96644"/>
    <lineage>
        <taxon>Eukaryota</taxon>
        <taxon>Metazoa</taxon>
        <taxon>Ecdysozoa</taxon>
        <taxon>Nematoda</taxon>
        <taxon>Chromadorea</taxon>
        <taxon>Rhabditida</taxon>
        <taxon>Rhabditina</taxon>
        <taxon>Rhabditomorpha</taxon>
        <taxon>Rhabditoidea</taxon>
        <taxon>Rhabditidae</taxon>
        <taxon>Mesorhabditinae</taxon>
        <taxon>Mesorhabditis</taxon>
    </lineage>
</organism>
<name>A0AA36G7K6_9BILA</name>
<evidence type="ECO:0000256" key="1">
    <source>
        <dbReference type="ARBA" id="ARBA00022884"/>
    </source>
</evidence>
<evidence type="ECO:0000313" key="5">
    <source>
        <dbReference type="EMBL" id="CAJ0582229.1"/>
    </source>
</evidence>
<comment type="caution">
    <text evidence="5">The sequence shown here is derived from an EMBL/GenBank/DDBJ whole genome shotgun (WGS) entry which is preliminary data.</text>
</comment>
<sequence>MGSQSLSGLANKLFVGNLPEHCDPVKLKQIFSCHIRVTHVDIVKNYAFVHVQEEDTPRIDEIIRKLDGYQFEGHLLNMKKSTSKMRGTVLGQDTTCFRCGSAIHKTVSCPHAEPPRPTAIGSTEVFRVDLTKRPSDGLGGPEPKRPAVNTPVDVDQELSQPIDHEVIPAYQQYMETRYKYMYLKDRLIREQQARQRVVTYSTGQIVPLMHIPLPPQAAACAYHTGQPNYAPSTFTAPAPAPSAPYVSALNSGVTSTSAYGQAPTAPYASQAPTYNSQVVEQKPYSYQQIPVIPSLHAPYQAANTAFPTPSNSNESLLDTSRPSNDYGDQRVVHLQRSVPAGHAGWLVPPPISQPRGN</sequence>
<dbReference type="InterPro" id="IPR050502">
    <property type="entry name" value="Euk_RNA-bind_prot"/>
</dbReference>
<protein>
    <recommendedName>
        <fullName evidence="4">RRM domain-containing protein</fullName>
    </recommendedName>
</protein>
<dbReference type="Proteomes" id="UP001177023">
    <property type="component" value="Unassembled WGS sequence"/>
</dbReference>
<dbReference type="SUPFAM" id="SSF54928">
    <property type="entry name" value="RNA-binding domain, RBD"/>
    <property type="match status" value="1"/>
</dbReference>
<gene>
    <name evidence="5" type="ORF">MSPICULIGERA_LOCUS20369</name>
</gene>